<name>A0A6C0IS66_9ZZZZ</name>
<evidence type="ECO:0000313" key="1">
    <source>
        <dbReference type="EMBL" id="QHT94363.1"/>
    </source>
</evidence>
<accession>A0A6C0IS66</accession>
<dbReference type="EMBL" id="MN740219">
    <property type="protein sequence ID" value="QHT94363.1"/>
    <property type="molecule type" value="Genomic_DNA"/>
</dbReference>
<sequence>MISGEICGIYISIITTVVSHFTKILCKADDTYRYVYNSDPTIAYWLDFSKYCFLYFHSVFFQYYIEPFEPNWIYIAVLCEKCDYLFLDEKYHYYTDKEVKHDLCMKYNIQKKSEHSQEDGFFLVNRDAYIISRRTFTHNITDPPVFVKNPFLQISYVHPDMNSSIDIHLPNKYFIENNELLSACFIAKYLKYQELPFDFSMQYKINIMDDDINTITLTADSFIRLLEKGYEIVTIKK</sequence>
<organism evidence="1">
    <name type="scientific">viral metagenome</name>
    <dbReference type="NCBI Taxonomy" id="1070528"/>
    <lineage>
        <taxon>unclassified sequences</taxon>
        <taxon>metagenomes</taxon>
        <taxon>organismal metagenomes</taxon>
    </lineage>
</organism>
<proteinExistence type="predicted"/>
<dbReference type="AlphaFoldDB" id="A0A6C0IS66"/>
<protein>
    <submittedName>
        <fullName evidence="1">Uncharacterized protein</fullName>
    </submittedName>
</protein>
<reference evidence="1" key="1">
    <citation type="journal article" date="2020" name="Nature">
        <title>Giant virus diversity and host interactions through global metagenomics.</title>
        <authorList>
            <person name="Schulz F."/>
            <person name="Roux S."/>
            <person name="Paez-Espino D."/>
            <person name="Jungbluth S."/>
            <person name="Walsh D.A."/>
            <person name="Denef V.J."/>
            <person name="McMahon K.D."/>
            <person name="Konstantinidis K.T."/>
            <person name="Eloe-Fadrosh E.A."/>
            <person name="Kyrpides N.C."/>
            <person name="Woyke T."/>
        </authorList>
    </citation>
    <scope>NUCLEOTIDE SEQUENCE</scope>
    <source>
        <strain evidence="1">GVMAG-M-3300024258-28</strain>
    </source>
</reference>